<evidence type="ECO:0000313" key="5">
    <source>
        <dbReference type="Proteomes" id="UP001597045"/>
    </source>
</evidence>
<dbReference type="Gene3D" id="3.40.430.10">
    <property type="entry name" value="Dihydrofolate Reductase, subunit A"/>
    <property type="match status" value="1"/>
</dbReference>
<gene>
    <name evidence="4" type="ORF">ACFQ1S_36605</name>
</gene>
<dbReference type="EC" id="3.5.4.26" evidence="2"/>
<proteinExistence type="predicted"/>
<name>A0ABW3MMJ6_9PSEU</name>
<evidence type="ECO:0000256" key="1">
    <source>
        <dbReference type="ARBA" id="ARBA00004882"/>
    </source>
</evidence>
<sequence>APSPPCHQALVDAGVARVVVAVIDPTSRGAGGVARLRAAGVDVQVGLLEDEALVVLGPWLGALRMGRPRVTWACAGDGFGMLPDAVVSELRFQVDAVVGVDGRVEEGVPGSHGADVLTLPPEVSTSDPVAALSALYDAGARMVLLHGGQELAGPFVDGRVVDEVVAVVEPCHAGSSLAGFGVKSVRRLASGVLVTMTAKPT</sequence>
<dbReference type="EMBL" id="JBHTIS010003002">
    <property type="protein sequence ID" value="MFD1050659.1"/>
    <property type="molecule type" value="Genomic_DNA"/>
</dbReference>
<keyword evidence="5" id="KW-1185">Reference proteome</keyword>
<evidence type="ECO:0000259" key="3">
    <source>
        <dbReference type="Pfam" id="PF01872"/>
    </source>
</evidence>
<dbReference type="InterPro" id="IPR016193">
    <property type="entry name" value="Cytidine_deaminase-like"/>
</dbReference>
<comment type="caution">
    <text evidence="4">The sequence shown here is derived from an EMBL/GenBank/DDBJ whole genome shotgun (WGS) entry which is preliminary data.</text>
</comment>
<comment type="pathway">
    <text evidence="1">Cofactor biosynthesis; riboflavin biosynthesis; 5-amino-6-(D-ribitylamino)uracil from GTP: step 2/4.</text>
</comment>
<evidence type="ECO:0000256" key="2">
    <source>
        <dbReference type="ARBA" id="ARBA00012766"/>
    </source>
</evidence>
<protein>
    <recommendedName>
        <fullName evidence="2">diaminohydroxyphosphoribosylaminopyrimidine deaminase</fullName>
        <ecNumber evidence="2">3.5.4.26</ecNumber>
    </recommendedName>
</protein>
<feature type="non-terminal residue" evidence="4">
    <location>
        <position position="1"/>
    </location>
</feature>
<dbReference type="Pfam" id="PF01872">
    <property type="entry name" value="RibD_C"/>
    <property type="match status" value="1"/>
</dbReference>
<dbReference type="Proteomes" id="UP001597045">
    <property type="component" value="Unassembled WGS sequence"/>
</dbReference>
<reference evidence="5" key="1">
    <citation type="journal article" date="2019" name="Int. J. Syst. Evol. Microbiol.">
        <title>The Global Catalogue of Microorganisms (GCM) 10K type strain sequencing project: providing services to taxonomists for standard genome sequencing and annotation.</title>
        <authorList>
            <consortium name="The Broad Institute Genomics Platform"/>
            <consortium name="The Broad Institute Genome Sequencing Center for Infectious Disease"/>
            <person name="Wu L."/>
            <person name="Ma J."/>
        </authorList>
    </citation>
    <scope>NUCLEOTIDE SEQUENCE [LARGE SCALE GENOMIC DNA]</scope>
    <source>
        <strain evidence="5">JCM 31486</strain>
    </source>
</reference>
<feature type="domain" description="Bacterial bifunctional deaminase-reductase C-terminal" evidence="3">
    <location>
        <begin position="125"/>
        <end position="175"/>
    </location>
</feature>
<dbReference type="InterPro" id="IPR002734">
    <property type="entry name" value="RibDG_C"/>
</dbReference>
<evidence type="ECO:0000313" key="4">
    <source>
        <dbReference type="EMBL" id="MFD1050659.1"/>
    </source>
</evidence>
<dbReference type="InterPro" id="IPR024072">
    <property type="entry name" value="DHFR-like_dom_sf"/>
</dbReference>
<dbReference type="Gene3D" id="3.40.140.10">
    <property type="entry name" value="Cytidine Deaminase, domain 2"/>
    <property type="match status" value="1"/>
</dbReference>
<dbReference type="SUPFAM" id="SSF53597">
    <property type="entry name" value="Dihydrofolate reductase-like"/>
    <property type="match status" value="1"/>
</dbReference>
<organism evidence="4 5">
    <name type="scientific">Kibdelosporangium lantanae</name>
    <dbReference type="NCBI Taxonomy" id="1497396"/>
    <lineage>
        <taxon>Bacteria</taxon>
        <taxon>Bacillati</taxon>
        <taxon>Actinomycetota</taxon>
        <taxon>Actinomycetes</taxon>
        <taxon>Pseudonocardiales</taxon>
        <taxon>Pseudonocardiaceae</taxon>
        <taxon>Kibdelosporangium</taxon>
    </lineage>
</organism>
<accession>A0ABW3MMJ6</accession>
<dbReference type="SUPFAM" id="SSF53927">
    <property type="entry name" value="Cytidine deaminase-like"/>
    <property type="match status" value="1"/>
</dbReference>